<reference evidence="8" key="1">
    <citation type="submission" date="2022-12" db="EMBL/GenBank/DDBJ databases">
        <authorList>
            <person name="Petersen C."/>
        </authorList>
    </citation>
    <scope>NUCLEOTIDE SEQUENCE</scope>
    <source>
        <strain evidence="8">IBT 15544</strain>
    </source>
</reference>
<dbReference type="GO" id="GO:0016829">
    <property type="term" value="F:lyase activity"/>
    <property type="evidence" value="ECO:0007669"/>
    <property type="project" value="InterPro"/>
</dbReference>
<dbReference type="Gene3D" id="2.40.400.10">
    <property type="entry name" value="Acetoacetate decarboxylase-like"/>
    <property type="match status" value="1"/>
</dbReference>
<dbReference type="PANTHER" id="PTHR13789">
    <property type="entry name" value="MONOOXYGENASE"/>
    <property type="match status" value="1"/>
</dbReference>
<organism evidence="8 9">
    <name type="scientific">Penicillium cinerascens</name>
    <dbReference type="NCBI Taxonomy" id="70096"/>
    <lineage>
        <taxon>Eukaryota</taxon>
        <taxon>Fungi</taxon>
        <taxon>Dikarya</taxon>
        <taxon>Ascomycota</taxon>
        <taxon>Pezizomycotina</taxon>
        <taxon>Eurotiomycetes</taxon>
        <taxon>Eurotiomycetidae</taxon>
        <taxon>Eurotiales</taxon>
        <taxon>Aspergillaceae</taxon>
        <taxon>Penicillium</taxon>
    </lineage>
</organism>
<dbReference type="SUPFAM" id="SSF54373">
    <property type="entry name" value="FAD-linked reductases, C-terminal domain"/>
    <property type="match status" value="1"/>
</dbReference>
<dbReference type="InterPro" id="IPR002938">
    <property type="entry name" value="FAD-bd"/>
</dbReference>
<evidence type="ECO:0000313" key="9">
    <source>
        <dbReference type="Proteomes" id="UP001150904"/>
    </source>
</evidence>
<keyword evidence="2" id="KW-0285">Flavoprotein</keyword>
<keyword evidence="6" id="KW-0472">Membrane</keyword>
<evidence type="ECO:0000256" key="2">
    <source>
        <dbReference type="ARBA" id="ARBA00022630"/>
    </source>
</evidence>
<dbReference type="Gene3D" id="3.50.50.60">
    <property type="entry name" value="FAD/NAD(P)-binding domain"/>
    <property type="match status" value="1"/>
</dbReference>
<evidence type="ECO:0000256" key="5">
    <source>
        <dbReference type="ARBA" id="ARBA00023033"/>
    </source>
</evidence>
<dbReference type="GO" id="GO:0004497">
    <property type="term" value="F:monooxygenase activity"/>
    <property type="evidence" value="ECO:0007669"/>
    <property type="project" value="UniProtKB-KW"/>
</dbReference>
<proteinExistence type="inferred from homology"/>
<keyword evidence="4" id="KW-0560">Oxidoreductase</keyword>
<dbReference type="RefSeq" id="XP_058312793.1">
    <property type="nucleotide sequence ID" value="XM_058447382.1"/>
</dbReference>
<name>A0A9W9NE45_9EURO</name>
<dbReference type="SUPFAM" id="SSF51905">
    <property type="entry name" value="FAD/NAD(P)-binding domain"/>
    <property type="match status" value="1"/>
</dbReference>
<evidence type="ECO:0000256" key="1">
    <source>
        <dbReference type="ARBA" id="ARBA00007992"/>
    </source>
</evidence>
<dbReference type="SUPFAM" id="SSF160104">
    <property type="entry name" value="Acetoacetate decarboxylase-like"/>
    <property type="match status" value="1"/>
</dbReference>
<feature type="transmembrane region" description="Helical" evidence="6">
    <location>
        <begin position="7"/>
        <end position="27"/>
    </location>
</feature>
<evidence type="ECO:0000256" key="4">
    <source>
        <dbReference type="ARBA" id="ARBA00023002"/>
    </source>
</evidence>
<dbReference type="Pfam" id="PF06314">
    <property type="entry name" value="ADC"/>
    <property type="match status" value="1"/>
</dbReference>
<evidence type="ECO:0000256" key="6">
    <source>
        <dbReference type="SAM" id="Phobius"/>
    </source>
</evidence>
<dbReference type="Pfam" id="PF01494">
    <property type="entry name" value="FAD_binding_3"/>
    <property type="match status" value="1"/>
</dbReference>
<gene>
    <name evidence="8" type="ORF">N7498_000319</name>
</gene>
<reference evidence="8" key="2">
    <citation type="journal article" date="2023" name="IMA Fungus">
        <title>Comparative genomic study of the Penicillium genus elucidates a diverse pangenome and 15 lateral gene transfer events.</title>
        <authorList>
            <person name="Petersen C."/>
            <person name="Sorensen T."/>
            <person name="Nielsen M.R."/>
            <person name="Sondergaard T.E."/>
            <person name="Sorensen J.L."/>
            <person name="Fitzpatrick D.A."/>
            <person name="Frisvad J.C."/>
            <person name="Nielsen K.L."/>
        </authorList>
    </citation>
    <scope>NUCLEOTIDE SEQUENCE</scope>
    <source>
        <strain evidence="8">IBT 15544</strain>
    </source>
</reference>
<dbReference type="PRINTS" id="PR00420">
    <property type="entry name" value="RNGMNOXGNASE"/>
</dbReference>
<comment type="similarity">
    <text evidence="1">Belongs to the paxM FAD-dependent monooxygenase family.</text>
</comment>
<dbReference type="InterPro" id="IPR023375">
    <property type="entry name" value="ADC_dom_sf"/>
</dbReference>
<dbReference type="GeneID" id="83174682"/>
<dbReference type="Proteomes" id="UP001150904">
    <property type="component" value="Unassembled WGS sequence"/>
</dbReference>
<keyword evidence="3" id="KW-0274">FAD</keyword>
<keyword evidence="6" id="KW-0812">Transmembrane</keyword>
<evidence type="ECO:0000259" key="7">
    <source>
        <dbReference type="Pfam" id="PF01494"/>
    </source>
</evidence>
<protein>
    <recommendedName>
        <fullName evidence="7">FAD-binding domain-containing protein</fullName>
    </recommendedName>
</protein>
<comment type="caution">
    <text evidence="8">The sequence shown here is derived from an EMBL/GenBank/DDBJ whole genome shotgun (WGS) entry which is preliminary data.</text>
</comment>
<dbReference type="EMBL" id="JAPQKR010000004">
    <property type="protein sequence ID" value="KAJ5218220.1"/>
    <property type="molecule type" value="Genomic_DNA"/>
</dbReference>
<dbReference type="InterPro" id="IPR010451">
    <property type="entry name" value="Acetoacetate_decarboxylase"/>
</dbReference>
<dbReference type="OrthoDB" id="1047367at2759"/>
<feature type="domain" description="FAD-binding" evidence="7">
    <location>
        <begin position="11"/>
        <end position="367"/>
    </location>
</feature>
<evidence type="ECO:0000313" key="8">
    <source>
        <dbReference type="EMBL" id="KAJ5218220.1"/>
    </source>
</evidence>
<dbReference type="InterPro" id="IPR050493">
    <property type="entry name" value="FAD-dep_Monooxygenase_BioMet"/>
</dbReference>
<evidence type="ECO:0000256" key="3">
    <source>
        <dbReference type="ARBA" id="ARBA00022827"/>
    </source>
</evidence>
<keyword evidence="5" id="KW-0503">Monooxygenase</keyword>
<sequence>MENSRGVSLRIAVVGAGIGGLTAAIALRRAGHHVDIYERSQLANEIGAAIHITPNANSILSQLGVDHEEQGGTRLEQIRFYSASGGLLKRIDIAANSHRWQKPWILAHRAHLHNQLKKKALSEDSGGVSTRLHTGVPVISVDSLNGVILLENGRSVQADVIIGADGVHSRCRLAIPNHTIAPAPALFNAFRFLVPISEVHADSRTASIMETSGSMDMYYQDNRKVVIYPCVRNTLLNFVCIYPAELSSCVSDNYSMAGSKQMLLQIFHDFALPLVDTMRKCDEKDLKLYPLLDMATLPDYVSGRLALVGDAAHPFTPHLAQGGAMAMEDGVSLGILLSQLHSTDEVPERLRLYSESRYRRATDIQNFSRLVGHENNSVSNVSNYLEYGFSHDEIHASSQRLREYQWQRRARCYWRQPIVFGPLPGPRQDGWSYPRPNGLSGALSTVATITFKTSGTLLRNLLPSPAYSLISPDTVAEASVSVQSIQGLPWLSGKGYELITFRFHGVQYCRQDGSTIQGSYCPVLFENLTDPILTGREELGWPKLFSDIVVQQPSDAEYHAVVSWNRVQWASVSMTTLQEQAVEGPRKVNDTALPGRDCLLVHKYIPTTTDQPCREMADADYAVLVKMSPPVVKRRLRTSAARFKITARGEQELPTLYPIVNRLAELPVFEIVDSTVEVVQGMDDFSTASRII</sequence>
<dbReference type="GO" id="GO:0071949">
    <property type="term" value="F:FAD binding"/>
    <property type="evidence" value="ECO:0007669"/>
    <property type="project" value="InterPro"/>
</dbReference>
<accession>A0A9W9NE45</accession>
<dbReference type="PANTHER" id="PTHR13789:SF261">
    <property type="entry name" value="HYDROXYLASE, PUTATIVE (AFU_ORTHOLOGUE AFUA_7G00590)-RELATED"/>
    <property type="match status" value="1"/>
</dbReference>
<dbReference type="InterPro" id="IPR036188">
    <property type="entry name" value="FAD/NAD-bd_sf"/>
</dbReference>
<keyword evidence="6" id="KW-1133">Transmembrane helix</keyword>
<dbReference type="Gene3D" id="3.30.9.30">
    <property type="match status" value="1"/>
</dbReference>
<dbReference type="AlphaFoldDB" id="A0A9W9NE45"/>
<keyword evidence="9" id="KW-1185">Reference proteome</keyword>